<dbReference type="GO" id="GO:0000981">
    <property type="term" value="F:DNA-binding transcription factor activity, RNA polymerase II-specific"/>
    <property type="evidence" value="ECO:0007669"/>
    <property type="project" value="TreeGrafter"/>
</dbReference>
<dbReference type="PROSITE" id="PS50016">
    <property type="entry name" value="ZF_PHD_2"/>
    <property type="match status" value="1"/>
</dbReference>
<dbReference type="AlphaFoldDB" id="A0A2I0V9A8"/>
<dbReference type="Proteomes" id="UP000233837">
    <property type="component" value="Unassembled WGS sequence"/>
</dbReference>
<name>A0A2I0V9A8_9ASPA</name>
<dbReference type="GO" id="GO:0008270">
    <property type="term" value="F:zinc ion binding"/>
    <property type="evidence" value="ECO:0007669"/>
    <property type="project" value="UniProtKB-KW"/>
</dbReference>
<dbReference type="Gene3D" id="3.40.250.10">
    <property type="entry name" value="Rhodanese-like domain"/>
    <property type="match status" value="1"/>
</dbReference>
<sequence length="1131" mass="123521">MATAAASVLSPSSANPAPSVSDSDTGSSSSGDEAAGISGASALEDSIFAAYLQICGGHSPSHDLIKIRSFLSAAAGRGGHFVSCLICLERIRPSDPIWSCSSGCHALFHLPCIQNWANQCSYRHSSSSSLHSTPDWHCPKCRDLYARDKIPRSYRCFCGKVEDPPSDPWILPHSCGEVCGRPLRGNCGHKCLLLCHPGVCPPCPKLITARCFCGSRKDARRCAQKHFSCNQSCPTFLPCRLHSCTERCHDGRCPPCQVKAFYKCACGKTEEERVCAESDFRCDRPCDGILKCGKHKCSRGCHSGPCGACPLQGRRTCPCGKKEYKGASCDEDVPTCGLTCEKMLSCGLHRCPERCHRGICVETCRIVVFKACRCGSLRKEVWLQFQCEIVAAMHASIVVVMENVRHAKRFVGGSFVATTINALPYAIVNRAEAKGRGSLGRLGLVVESEVVRDLRTPHKCHYGACPPCRIICGEELSCGHICKHRCHGPIPPPNPEFTLKPKKKKMEKNIGVTPGSACPSCQEIIWVACLGQHLGEERPMVCSKTSQFSCNSLCGNLLACGNHYCTKSCHAVKYQPSSSDGHGSYKDDLAQKHGPSLLNAGSDHAESCEECLLPCQKENSRKPISDDPSKTSSFTITTWLTVEEQQLTRSCRGPCHRKLPNCPHLCSDICHPGQCPSINLCSKKVTVRCACNSLKKEWLCRDVQNLYRQTDRDPKDVVKSLFGIGLIPCNADCKSKVKVADAELQIQKVPVPKGIDVVAAAVTKRRKRRERIQVTKQVSKFQINLTEVSLVYSHIDCDMCKPMLWLQGPLLAFRSDITLSKQHVLFSEEEKQRQQICMMVGAAAVGQSYLSTITATVKARAQEQQRGLIGSSGPILSIPAKDAAAALRHEGGGEYQLLDVRPAWEREKAWLQNSLHVPLYVEDTQMDPLTLLKKWVHFGYIGLWTGQRFTTLNPSFVSEVQSLVPMKDERVLVACGEGLRSMVAVKKLDEVGYENLAWLAGGFNSAGEEDFNKVEGTNACRTPVDGGPGELRRPSTGGVLNPVRSLLAFGKEVLLENNLIVLKPIPKVFIENLSLNGQVVDSSGSKIGVSDSIVVGDIDIGVKMDNLTVKSNNVDLIAGVVEVNSQAHDLF</sequence>
<keyword evidence="12" id="KW-1185">Reference proteome</keyword>
<dbReference type="CDD" id="cd16697">
    <property type="entry name" value="RING-CH-C4HC3_NFXL1"/>
    <property type="match status" value="1"/>
</dbReference>
<dbReference type="EMBL" id="KZ504023">
    <property type="protein sequence ID" value="PKU60003.1"/>
    <property type="molecule type" value="Genomic_DNA"/>
</dbReference>
<dbReference type="SMART" id="SM00450">
    <property type="entry name" value="RHOD"/>
    <property type="match status" value="1"/>
</dbReference>
<evidence type="ECO:0000256" key="3">
    <source>
        <dbReference type="ARBA" id="ARBA00022737"/>
    </source>
</evidence>
<dbReference type="PROSITE" id="PS50089">
    <property type="entry name" value="ZF_RING_2"/>
    <property type="match status" value="1"/>
</dbReference>
<keyword evidence="2" id="KW-0479">Metal-binding</keyword>
<dbReference type="SMART" id="SM00438">
    <property type="entry name" value="ZnF_NFX"/>
    <property type="match status" value="8"/>
</dbReference>
<comment type="similarity">
    <text evidence="1">Belongs to the NFX1 family.</text>
</comment>
<evidence type="ECO:0000256" key="4">
    <source>
        <dbReference type="ARBA" id="ARBA00022771"/>
    </source>
</evidence>
<dbReference type="CDD" id="cd06008">
    <property type="entry name" value="NF-X1-zinc-finger"/>
    <property type="match status" value="4"/>
</dbReference>
<keyword evidence="5" id="KW-0862">Zinc</keyword>
<dbReference type="CDD" id="cd00158">
    <property type="entry name" value="RHOD"/>
    <property type="match status" value="1"/>
</dbReference>
<feature type="domain" description="RING-type" evidence="9">
    <location>
        <begin position="84"/>
        <end position="142"/>
    </location>
</feature>
<evidence type="ECO:0000256" key="7">
    <source>
        <dbReference type="SAM" id="MobiDB-lite"/>
    </source>
</evidence>
<dbReference type="PANTHER" id="PTHR12360:SF1">
    <property type="entry name" value="NF-X1-TYPE ZINC FINGER PROTEIN NFXL1"/>
    <property type="match status" value="1"/>
</dbReference>
<evidence type="ECO:0000259" key="9">
    <source>
        <dbReference type="PROSITE" id="PS50089"/>
    </source>
</evidence>
<dbReference type="PANTHER" id="PTHR12360">
    <property type="entry name" value="NUCLEAR TRANSCRIPTION FACTOR, X-BOX BINDING 1 NFX1"/>
    <property type="match status" value="1"/>
</dbReference>
<dbReference type="InterPro" id="IPR000967">
    <property type="entry name" value="Znf_NFX1"/>
</dbReference>
<dbReference type="SUPFAM" id="SSF52821">
    <property type="entry name" value="Rhodanese/Cell cycle control phosphatase"/>
    <property type="match status" value="1"/>
</dbReference>
<dbReference type="InterPro" id="IPR019787">
    <property type="entry name" value="Znf_PHD-finger"/>
</dbReference>
<organism evidence="11 12">
    <name type="scientific">Dendrobium catenatum</name>
    <dbReference type="NCBI Taxonomy" id="906689"/>
    <lineage>
        <taxon>Eukaryota</taxon>
        <taxon>Viridiplantae</taxon>
        <taxon>Streptophyta</taxon>
        <taxon>Embryophyta</taxon>
        <taxon>Tracheophyta</taxon>
        <taxon>Spermatophyta</taxon>
        <taxon>Magnoliopsida</taxon>
        <taxon>Liliopsida</taxon>
        <taxon>Asparagales</taxon>
        <taxon>Orchidaceae</taxon>
        <taxon>Epidendroideae</taxon>
        <taxon>Malaxideae</taxon>
        <taxon>Dendrobiinae</taxon>
        <taxon>Dendrobium</taxon>
    </lineage>
</organism>
<evidence type="ECO:0000313" key="11">
    <source>
        <dbReference type="EMBL" id="PKU60003.1"/>
    </source>
</evidence>
<keyword evidence="4 6" id="KW-0863">Zinc-finger</keyword>
<feature type="domain" description="PHD-type" evidence="8">
    <location>
        <begin position="81"/>
        <end position="144"/>
    </location>
</feature>
<feature type="domain" description="Rhodanese" evidence="10">
    <location>
        <begin position="891"/>
        <end position="1015"/>
    </location>
</feature>
<dbReference type="InterPro" id="IPR001841">
    <property type="entry name" value="Znf_RING"/>
</dbReference>
<dbReference type="GO" id="GO:0005634">
    <property type="term" value="C:nucleus"/>
    <property type="evidence" value="ECO:0007669"/>
    <property type="project" value="InterPro"/>
</dbReference>
<feature type="region of interest" description="Disordered" evidence="7">
    <location>
        <begin position="1"/>
        <end position="36"/>
    </location>
</feature>
<dbReference type="InterPro" id="IPR034078">
    <property type="entry name" value="NFX1_fam"/>
</dbReference>
<reference evidence="11 12" key="1">
    <citation type="journal article" date="2016" name="Sci. Rep.">
        <title>The Dendrobium catenatum Lindl. genome sequence provides insights into polysaccharide synthase, floral development and adaptive evolution.</title>
        <authorList>
            <person name="Zhang G.Q."/>
            <person name="Xu Q."/>
            <person name="Bian C."/>
            <person name="Tsai W.C."/>
            <person name="Yeh C.M."/>
            <person name="Liu K.W."/>
            <person name="Yoshida K."/>
            <person name="Zhang L.S."/>
            <person name="Chang S.B."/>
            <person name="Chen F."/>
            <person name="Shi Y."/>
            <person name="Su Y.Y."/>
            <person name="Zhang Y.Q."/>
            <person name="Chen L.J."/>
            <person name="Yin Y."/>
            <person name="Lin M."/>
            <person name="Huang H."/>
            <person name="Deng H."/>
            <person name="Wang Z.W."/>
            <person name="Zhu S.L."/>
            <person name="Zhao X."/>
            <person name="Deng C."/>
            <person name="Niu S.C."/>
            <person name="Huang J."/>
            <person name="Wang M."/>
            <person name="Liu G.H."/>
            <person name="Yang H.J."/>
            <person name="Xiao X.J."/>
            <person name="Hsiao Y.Y."/>
            <person name="Wu W.L."/>
            <person name="Chen Y.Y."/>
            <person name="Mitsuda N."/>
            <person name="Ohme-Takagi M."/>
            <person name="Luo Y.B."/>
            <person name="Van de Peer Y."/>
            <person name="Liu Z.J."/>
        </authorList>
    </citation>
    <scope>NUCLEOTIDE SEQUENCE [LARGE SCALE GENOMIC DNA]</scope>
    <source>
        <tissue evidence="11">The whole plant</tissue>
    </source>
</reference>
<proteinExistence type="inferred from homology"/>
<dbReference type="GO" id="GO:0000977">
    <property type="term" value="F:RNA polymerase II transcription regulatory region sequence-specific DNA binding"/>
    <property type="evidence" value="ECO:0007669"/>
    <property type="project" value="TreeGrafter"/>
</dbReference>
<dbReference type="InterPro" id="IPR001763">
    <property type="entry name" value="Rhodanese-like_dom"/>
</dbReference>
<protein>
    <submittedName>
        <fullName evidence="11">NF-X1-type zinc finger protein NFXL2</fullName>
    </submittedName>
</protein>
<dbReference type="PROSITE" id="PS50206">
    <property type="entry name" value="RHODANESE_3"/>
    <property type="match status" value="1"/>
</dbReference>
<dbReference type="InterPro" id="IPR019786">
    <property type="entry name" value="Zinc_finger_PHD-type_CS"/>
</dbReference>
<accession>A0A2I0V9A8</accession>
<evidence type="ECO:0000259" key="10">
    <source>
        <dbReference type="PROSITE" id="PS50206"/>
    </source>
</evidence>
<evidence type="ECO:0000259" key="8">
    <source>
        <dbReference type="PROSITE" id="PS50016"/>
    </source>
</evidence>
<evidence type="ECO:0000256" key="1">
    <source>
        <dbReference type="ARBA" id="ARBA00007269"/>
    </source>
</evidence>
<evidence type="ECO:0000256" key="6">
    <source>
        <dbReference type="PROSITE-ProRule" id="PRU00175"/>
    </source>
</evidence>
<evidence type="ECO:0000256" key="5">
    <source>
        <dbReference type="ARBA" id="ARBA00022833"/>
    </source>
</evidence>
<keyword evidence="3" id="KW-0677">Repeat</keyword>
<gene>
    <name evidence="11" type="primary">NFXL2</name>
    <name evidence="11" type="ORF">MA16_Dca021543</name>
</gene>
<dbReference type="Pfam" id="PF00581">
    <property type="entry name" value="Rhodanese"/>
    <property type="match status" value="1"/>
</dbReference>
<dbReference type="STRING" id="906689.A0A2I0V9A8"/>
<dbReference type="InterPro" id="IPR036873">
    <property type="entry name" value="Rhodanese-like_dom_sf"/>
</dbReference>
<evidence type="ECO:0000313" key="12">
    <source>
        <dbReference type="Proteomes" id="UP000233837"/>
    </source>
</evidence>
<dbReference type="PROSITE" id="PS01359">
    <property type="entry name" value="ZF_PHD_1"/>
    <property type="match status" value="1"/>
</dbReference>
<evidence type="ECO:0000256" key="2">
    <source>
        <dbReference type="ARBA" id="ARBA00022723"/>
    </source>
</evidence>
<reference evidence="11 12" key="2">
    <citation type="journal article" date="2017" name="Nature">
        <title>The Apostasia genome and the evolution of orchids.</title>
        <authorList>
            <person name="Zhang G.Q."/>
            <person name="Liu K.W."/>
            <person name="Li Z."/>
            <person name="Lohaus R."/>
            <person name="Hsiao Y.Y."/>
            <person name="Niu S.C."/>
            <person name="Wang J.Y."/>
            <person name="Lin Y.C."/>
            <person name="Xu Q."/>
            <person name="Chen L.J."/>
            <person name="Yoshida K."/>
            <person name="Fujiwara S."/>
            <person name="Wang Z.W."/>
            <person name="Zhang Y.Q."/>
            <person name="Mitsuda N."/>
            <person name="Wang M."/>
            <person name="Liu G.H."/>
            <person name="Pecoraro L."/>
            <person name="Huang H.X."/>
            <person name="Xiao X.J."/>
            <person name="Lin M."/>
            <person name="Wu X.Y."/>
            <person name="Wu W.L."/>
            <person name="Chen Y.Y."/>
            <person name="Chang S.B."/>
            <person name="Sakamoto S."/>
            <person name="Ohme-Takagi M."/>
            <person name="Yagi M."/>
            <person name="Zeng S.J."/>
            <person name="Shen C.Y."/>
            <person name="Yeh C.M."/>
            <person name="Luo Y.B."/>
            <person name="Tsai W.C."/>
            <person name="Van de Peer Y."/>
            <person name="Liu Z.J."/>
        </authorList>
    </citation>
    <scope>NUCLEOTIDE SEQUENCE [LARGE SCALE GENOMIC DNA]</scope>
    <source>
        <tissue evidence="11">The whole plant</tissue>
    </source>
</reference>